<accession>A0A936ZX36</accession>
<dbReference type="Gene3D" id="2.10.109.10">
    <property type="entry name" value="Umud Fragment, subunit A"/>
    <property type="match status" value="1"/>
</dbReference>
<dbReference type="GO" id="GO:0003677">
    <property type="term" value="F:DNA binding"/>
    <property type="evidence" value="ECO:0007669"/>
    <property type="project" value="UniProtKB-KW"/>
</dbReference>
<dbReference type="CDD" id="cd00093">
    <property type="entry name" value="HTH_XRE"/>
    <property type="match status" value="1"/>
</dbReference>
<dbReference type="InterPro" id="IPR036286">
    <property type="entry name" value="LexA/Signal_pep-like_sf"/>
</dbReference>
<dbReference type="Pfam" id="PF00717">
    <property type="entry name" value="Peptidase_S24"/>
    <property type="match status" value="1"/>
</dbReference>
<keyword evidence="6" id="KW-1185">Reference proteome</keyword>
<dbReference type="AlphaFoldDB" id="A0A936ZX36"/>
<dbReference type="RefSeq" id="WP_201918665.1">
    <property type="nucleotide sequence ID" value="NZ_BAABAX010000005.1"/>
</dbReference>
<dbReference type="PANTHER" id="PTHR40661">
    <property type="match status" value="1"/>
</dbReference>
<dbReference type="InterPro" id="IPR001387">
    <property type="entry name" value="Cro/C1-type_HTH"/>
</dbReference>
<dbReference type="PANTHER" id="PTHR40661:SF1">
    <property type="entry name" value="HTH CRO_C1-TYPE DOMAIN-CONTAINING PROTEIN"/>
    <property type="match status" value="1"/>
</dbReference>
<dbReference type="InterPro" id="IPR010982">
    <property type="entry name" value="Lambda_DNA-bd_dom_sf"/>
</dbReference>
<protein>
    <submittedName>
        <fullName evidence="5">Helix-turn-helix domain-containing protein</fullName>
    </submittedName>
</protein>
<dbReference type="Pfam" id="PF01381">
    <property type="entry name" value="HTH_3"/>
    <property type="match status" value="1"/>
</dbReference>
<dbReference type="InterPro" id="IPR015927">
    <property type="entry name" value="Peptidase_S24_S26A/B/C"/>
</dbReference>
<dbReference type="SMART" id="SM00530">
    <property type="entry name" value="HTH_XRE"/>
    <property type="match status" value="1"/>
</dbReference>
<dbReference type="Gene3D" id="1.10.260.40">
    <property type="entry name" value="lambda repressor-like DNA-binding domains"/>
    <property type="match status" value="1"/>
</dbReference>
<comment type="caution">
    <text evidence="5">The sequence shown here is derived from an EMBL/GenBank/DDBJ whole genome shotgun (WGS) entry which is preliminary data.</text>
</comment>
<dbReference type="SUPFAM" id="SSF51306">
    <property type="entry name" value="LexA/Signal peptidase"/>
    <property type="match status" value="1"/>
</dbReference>
<keyword evidence="2" id="KW-0238">DNA-binding</keyword>
<evidence type="ECO:0000259" key="4">
    <source>
        <dbReference type="PROSITE" id="PS50943"/>
    </source>
</evidence>
<name>A0A936ZX36_9FLAO</name>
<sequence length="257" mass="29031">MDNSADQTIKRFKQIREENHYTQSDFAQVLQIKNSTADIERGKTKISGKVVTRLLQEFNINPLWLFGESDQKRLELHNGNVAPKVITVDSLNNENIVLVNVKAAAGYPHNVQDLDWYQQLPAFDIPLPEYRNATYRGFQVEGDSMLPVLEPKEWVIGKAVNNLSEISSNAICVVVLEDSVVVKKIRKNEDSSVITLVSLNSEYLPYTINTHQIVELWEVNSKLSFNIDANSDTASIKQLQEAMLALTSEVRNLKTSV</sequence>
<proteinExistence type="predicted"/>
<feature type="domain" description="HTH cro/C1-type" evidence="4">
    <location>
        <begin position="12"/>
        <end position="65"/>
    </location>
</feature>
<dbReference type="EMBL" id="JAERQJ010000003">
    <property type="protein sequence ID" value="MBL0683558.1"/>
    <property type="molecule type" value="Genomic_DNA"/>
</dbReference>
<evidence type="ECO:0000313" key="6">
    <source>
        <dbReference type="Proteomes" id="UP000651057"/>
    </source>
</evidence>
<dbReference type="PROSITE" id="PS50943">
    <property type="entry name" value="HTH_CROC1"/>
    <property type="match status" value="1"/>
</dbReference>
<evidence type="ECO:0000313" key="5">
    <source>
        <dbReference type="EMBL" id="MBL0683558.1"/>
    </source>
</evidence>
<keyword evidence="3" id="KW-0804">Transcription</keyword>
<keyword evidence="1" id="KW-0805">Transcription regulation</keyword>
<dbReference type="Proteomes" id="UP000651057">
    <property type="component" value="Unassembled WGS sequence"/>
</dbReference>
<evidence type="ECO:0000256" key="2">
    <source>
        <dbReference type="ARBA" id="ARBA00023125"/>
    </source>
</evidence>
<evidence type="ECO:0000256" key="1">
    <source>
        <dbReference type="ARBA" id="ARBA00023015"/>
    </source>
</evidence>
<gene>
    <name evidence="5" type="ORF">JJQ60_08525</name>
</gene>
<reference evidence="5" key="1">
    <citation type="submission" date="2021-01" db="EMBL/GenBank/DDBJ databases">
        <authorList>
            <person name="Zhong Y.L."/>
        </authorList>
    </citation>
    <scope>NUCLEOTIDE SEQUENCE</scope>
    <source>
        <strain evidence="5">KCTC 23302</strain>
    </source>
</reference>
<organism evidence="5 6">
    <name type="scientific">Aquimarina mytili</name>
    <dbReference type="NCBI Taxonomy" id="874423"/>
    <lineage>
        <taxon>Bacteria</taxon>
        <taxon>Pseudomonadati</taxon>
        <taxon>Bacteroidota</taxon>
        <taxon>Flavobacteriia</taxon>
        <taxon>Flavobacteriales</taxon>
        <taxon>Flavobacteriaceae</taxon>
        <taxon>Aquimarina</taxon>
    </lineage>
</organism>
<evidence type="ECO:0000256" key="3">
    <source>
        <dbReference type="ARBA" id="ARBA00023163"/>
    </source>
</evidence>
<dbReference type="SUPFAM" id="SSF47413">
    <property type="entry name" value="lambda repressor-like DNA-binding domains"/>
    <property type="match status" value="1"/>
</dbReference>